<evidence type="ECO:0000313" key="2">
    <source>
        <dbReference type="Proteomes" id="UP001243846"/>
    </source>
</evidence>
<evidence type="ECO:0000313" key="1">
    <source>
        <dbReference type="EMBL" id="MDN3711329.1"/>
    </source>
</evidence>
<gene>
    <name evidence="1" type="ORF">QWZ10_04865</name>
</gene>
<accession>A0ABT8D4C0</accession>
<reference evidence="2" key="1">
    <citation type="journal article" date="2019" name="Int. J. Syst. Evol. Microbiol.">
        <title>The Global Catalogue of Microorganisms (GCM) 10K type strain sequencing project: providing services to taxonomists for standard genome sequencing and annotation.</title>
        <authorList>
            <consortium name="The Broad Institute Genomics Platform"/>
            <consortium name="The Broad Institute Genome Sequencing Center for Infectious Disease"/>
            <person name="Wu L."/>
            <person name="Ma J."/>
        </authorList>
    </citation>
    <scope>NUCLEOTIDE SEQUENCE [LARGE SCALE GENOMIC DNA]</scope>
    <source>
        <strain evidence="2">CECT 8482</strain>
    </source>
</reference>
<keyword evidence="2" id="KW-1185">Reference proteome</keyword>
<name>A0ABT8D4C0_9RHOB</name>
<dbReference type="Proteomes" id="UP001243846">
    <property type="component" value="Unassembled WGS sequence"/>
</dbReference>
<protein>
    <submittedName>
        <fullName evidence="1">Uncharacterized protein</fullName>
    </submittedName>
</protein>
<sequence length="115" mass="13315">MSEVVSAHIKRSYIIPIINCLFVGKKCAPSRWKTSLSEALAPEILLMNVHAWRHLHSARFAENPCFAEDFACTKEKFGRIFVRQLRGFLPACRLDPRPFRKTRSECRLCPKKRLA</sequence>
<proteinExistence type="predicted"/>
<organism evidence="1 2">
    <name type="scientific">Paracoccus cavernae</name>
    <dbReference type="NCBI Taxonomy" id="1571207"/>
    <lineage>
        <taxon>Bacteria</taxon>
        <taxon>Pseudomonadati</taxon>
        <taxon>Pseudomonadota</taxon>
        <taxon>Alphaproteobacteria</taxon>
        <taxon>Rhodobacterales</taxon>
        <taxon>Paracoccaceae</taxon>
        <taxon>Paracoccus</taxon>
    </lineage>
</organism>
<dbReference type="EMBL" id="JAUFRC010000001">
    <property type="protein sequence ID" value="MDN3711329.1"/>
    <property type="molecule type" value="Genomic_DNA"/>
</dbReference>
<comment type="caution">
    <text evidence="1">The sequence shown here is derived from an EMBL/GenBank/DDBJ whole genome shotgun (WGS) entry which is preliminary data.</text>
</comment>